<name>A0AAJ0CAP6_9PEZI</name>
<keyword evidence="3 6" id="KW-0812">Transmembrane</keyword>
<dbReference type="GO" id="GO:0030026">
    <property type="term" value="P:intracellular manganese ion homeostasis"/>
    <property type="evidence" value="ECO:0007669"/>
    <property type="project" value="InterPro"/>
</dbReference>
<feature type="transmembrane region" description="Helical" evidence="6">
    <location>
        <begin position="237"/>
        <end position="260"/>
    </location>
</feature>
<dbReference type="RefSeq" id="XP_060288030.1">
    <property type="nucleotide sequence ID" value="XM_060422300.1"/>
</dbReference>
<evidence type="ECO:0000313" key="8">
    <source>
        <dbReference type="Proteomes" id="UP001244011"/>
    </source>
</evidence>
<evidence type="ECO:0000256" key="4">
    <source>
        <dbReference type="ARBA" id="ARBA00022989"/>
    </source>
</evidence>
<proteinExistence type="inferred from homology"/>
<evidence type="ECO:0000256" key="3">
    <source>
        <dbReference type="ARBA" id="ARBA00022692"/>
    </source>
</evidence>
<accession>A0AAJ0CAP6</accession>
<evidence type="ECO:0000256" key="6">
    <source>
        <dbReference type="SAM" id="Phobius"/>
    </source>
</evidence>
<keyword evidence="4 6" id="KW-1133">Transmembrane helix</keyword>
<dbReference type="GO" id="GO:0005384">
    <property type="term" value="F:manganese ion transmembrane transporter activity"/>
    <property type="evidence" value="ECO:0007669"/>
    <property type="project" value="InterPro"/>
</dbReference>
<keyword evidence="8" id="KW-1185">Reference proteome</keyword>
<gene>
    <name evidence="7" type="ORF">QBC33DRAFT_168813</name>
</gene>
<dbReference type="Pfam" id="PF01988">
    <property type="entry name" value="VIT1"/>
    <property type="match status" value="1"/>
</dbReference>
<keyword evidence="5 6" id="KW-0472">Membrane</keyword>
<comment type="subcellular location">
    <subcellularLocation>
        <location evidence="1">Endomembrane system</location>
        <topology evidence="1">Multi-pass membrane protein</topology>
    </subcellularLocation>
</comment>
<dbReference type="CDD" id="cd02435">
    <property type="entry name" value="CCC1"/>
    <property type="match status" value="1"/>
</dbReference>
<dbReference type="AlphaFoldDB" id="A0AAJ0CAP6"/>
<organism evidence="7 8">
    <name type="scientific">Phialemonium atrogriseum</name>
    <dbReference type="NCBI Taxonomy" id="1093897"/>
    <lineage>
        <taxon>Eukaryota</taxon>
        <taxon>Fungi</taxon>
        <taxon>Dikarya</taxon>
        <taxon>Ascomycota</taxon>
        <taxon>Pezizomycotina</taxon>
        <taxon>Sordariomycetes</taxon>
        <taxon>Sordariomycetidae</taxon>
        <taxon>Cephalothecales</taxon>
        <taxon>Cephalothecaceae</taxon>
        <taxon>Phialemonium</taxon>
    </lineage>
</organism>
<evidence type="ECO:0000256" key="2">
    <source>
        <dbReference type="ARBA" id="ARBA00007049"/>
    </source>
</evidence>
<comment type="similarity">
    <text evidence="2">Belongs to the CCC1 family.</text>
</comment>
<dbReference type="PANTHER" id="PTHR31851">
    <property type="entry name" value="FE(2+)/MN(2+) TRANSPORTER PCL1"/>
    <property type="match status" value="1"/>
</dbReference>
<evidence type="ECO:0000256" key="1">
    <source>
        <dbReference type="ARBA" id="ARBA00004127"/>
    </source>
</evidence>
<evidence type="ECO:0000256" key="5">
    <source>
        <dbReference type="ARBA" id="ARBA00023136"/>
    </source>
</evidence>
<reference evidence="7" key="1">
    <citation type="submission" date="2023-06" db="EMBL/GenBank/DDBJ databases">
        <title>Genome-scale phylogeny and comparative genomics of the fungal order Sordariales.</title>
        <authorList>
            <consortium name="Lawrence Berkeley National Laboratory"/>
            <person name="Hensen N."/>
            <person name="Bonometti L."/>
            <person name="Westerberg I."/>
            <person name="Brannstrom I.O."/>
            <person name="Guillou S."/>
            <person name="Cros-Aarteil S."/>
            <person name="Calhoun S."/>
            <person name="Haridas S."/>
            <person name="Kuo A."/>
            <person name="Mondo S."/>
            <person name="Pangilinan J."/>
            <person name="Riley R."/>
            <person name="Labutti K."/>
            <person name="Andreopoulos B."/>
            <person name="Lipzen A."/>
            <person name="Chen C."/>
            <person name="Yanf M."/>
            <person name="Daum C."/>
            <person name="Ng V."/>
            <person name="Clum A."/>
            <person name="Steindorff A."/>
            <person name="Ohm R."/>
            <person name="Martin F."/>
            <person name="Silar P."/>
            <person name="Natvig D."/>
            <person name="Lalanne C."/>
            <person name="Gautier V."/>
            <person name="Ament-Velasquez S.L."/>
            <person name="Kruys A."/>
            <person name="Hutchinson M.I."/>
            <person name="Powell A.J."/>
            <person name="Barry K."/>
            <person name="Miller A.N."/>
            <person name="Grigoriev I.V."/>
            <person name="Debuchy R."/>
            <person name="Gladieux P."/>
            <person name="Thoren M.H."/>
            <person name="Johannesson H."/>
        </authorList>
    </citation>
    <scope>NUCLEOTIDE SEQUENCE</scope>
    <source>
        <strain evidence="7">8032-3</strain>
    </source>
</reference>
<sequence>MSLVALKNLFWRTADADAESRRCVIRQRDSSGRQSSEDSARTITHADLEAQQRIPLLGQEVTAPLPKSFKVDARVISDATIGLSDGLTVPFALTAGLSALGDTRIVIFGSLAELIAGAISMGLGGYLGAKSELASYQETRCQTERLVQKDPQAVVAEVRDVFAPYGLPAQTLDDLAAHLSASPRLVDFAMQFQHCAQEPASSRALTSAITIALGYFLGGLLPLVPYFCVEKNDLLRALYISIGVMAVALFSFGYVKTCIVTGWRGSKYIRQGVFGGIQMVIIGGAAAGAAMGLVKTFNELVDP</sequence>
<dbReference type="GO" id="GO:0012505">
    <property type="term" value="C:endomembrane system"/>
    <property type="evidence" value="ECO:0007669"/>
    <property type="project" value="UniProtKB-SubCell"/>
</dbReference>
<evidence type="ECO:0000313" key="7">
    <source>
        <dbReference type="EMBL" id="KAK1771817.1"/>
    </source>
</evidence>
<dbReference type="GeneID" id="85305487"/>
<dbReference type="InterPro" id="IPR008217">
    <property type="entry name" value="Ccc1_fam"/>
</dbReference>
<feature type="transmembrane region" description="Helical" evidence="6">
    <location>
        <begin position="272"/>
        <end position="294"/>
    </location>
</feature>
<dbReference type="EMBL" id="MU838998">
    <property type="protein sequence ID" value="KAK1771817.1"/>
    <property type="molecule type" value="Genomic_DNA"/>
</dbReference>
<feature type="transmembrane region" description="Helical" evidence="6">
    <location>
        <begin position="204"/>
        <end position="225"/>
    </location>
</feature>
<protein>
    <submittedName>
        <fullName evidence="7">VIT family-domain-containing protein</fullName>
    </submittedName>
</protein>
<comment type="caution">
    <text evidence="7">The sequence shown here is derived from an EMBL/GenBank/DDBJ whole genome shotgun (WGS) entry which is preliminary data.</text>
</comment>
<dbReference type="Proteomes" id="UP001244011">
    <property type="component" value="Unassembled WGS sequence"/>
</dbReference>